<dbReference type="InterPro" id="IPR011701">
    <property type="entry name" value="MFS"/>
</dbReference>
<protein>
    <submittedName>
        <fullName evidence="11">MFS transporter</fullName>
    </submittedName>
</protein>
<comment type="subcellular location">
    <subcellularLocation>
        <location evidence="1">Cell membrane</location>
        <topology evidence="1">Multi-pass membrane protein</topology>
    </subcellularLocation>
</comment>
<dbReference type="InterPro" id="IPR036259">
    <property type="entry name" value="MFS_trans_sf"/>
</dbReference>
<evidence type="ECO:0000256" key="8">
    <source>
        <dbReference type="ARBA" id="ARBA00023136"/>
    </source>
</evidence>
<name>A0A3D8J0E9_9HELI</name>
<keyword evidence="3" id="KW-0813">Transport</keyword>
<gene>
    <name evidence="11" type="ORF">CQA58_04100</name>
</gene>
<comment type="similarity">
    <text evidence="2">Belongs to the major facilitator superfamily. Metabolite:H+ Symporter (MHS) family (TC 2.A.1.6) family.</text>
</comment>
<dbReference type="InterPro" id="IPR020846">
    <property type="entry name" value="MFS_dom"/>
</dbReference>
<feature type="transmembrane region" description="Helical" evidence="9">
    <location>
        <begin position="334"/>
        <end position="360"/>
    </location>
</feature>
<keyword evidence="12" id="KW-1185">Reference proteome</keyword>
<evidence type="ECO:0000256" key="7">
    <source>
        <dbReference type="ARBA" id="ARBA00022989"/>
    </source>
</evidence>
<feature type="transmembrane region" description="Helical" evidence="9">
    <location>
        <begin position="311"/>
        <end position="328"/>
    </location>
</feature>
<feature type="transmembrane region" description="Helical" evidence="9">
    <location>
        <begin position="372"/>
        <end position="391"/>
    </location>
</feature>
<dbReference type="RefSeq" id="WP_115569457.1">
    <property type="nucleotide sequence ID" value="NZ_NXLV01000005.1"/>
</dbReference>
<proteinExistence type="inferred from homology"/>
<evidence type="ECO:0000256" key="3">
    <source>
        <dbReference type="ARBA" id="ARBA00022448"/>
    </source>
</evidence>
<keyword evidence="5 9" id="KW-0812">Transmembrane</keyword>
<organism evidence="11 12">
    <name type="scientific">Helicobacter brantae</name>
    <dbReference type="NCBI Taxonomy" id="375927"/>
    <lineage>
        <taxon>Bacteria</taxon>
        <taxon>Pseudomonadati</taxon>
        <taxon>Campylobacterota</taxon>
        <taxon>Epsilonproteobacteria</taxon>
        <taxon>Campylobacterales</taxon>
        <taxon>Helicobacteraceae</taxon>
        <taxon>Helicobacter</taxon>
    </lineage>
</organism>
<dbReference type="GO" id="GO:0005886">
    <property type="term" value="C:plasma membrane"/>
    <property type="evidence" value="ECO:0007669"/>
    <property type="project" value="UniProtKB-SubCell"/>
</dbReference>
<evidence type="ECO:0000256" key="1">
    <source>
        <dbReference type="ARBA" id="ARBA00004651"/>
    </source>
</evidence>
<evidence type="ECO:0000259" key="10">
    <source>
        <dbReference type="PROSITE" id="PS50850"/>
    </source>
</evidence>
<dbReference type="EMBL" id="NXLV01000005">
    <property type="protein sequence ID" value="RDU70968.1"/>
    <property type="molecule type" value="Genomic_DNA"/>
</dbReference>
<feature type="transmembrane region" description="Helical" evidence="9">
    <location>
        <begin position="21"/>
        <end position="39"/>
    </location>
</feature>
<dbReference type="AlphaFoldDB" id="A0A3D8J0E9"/>
<dbReference type="FunFam" id="1.20.1250.20:FF:000001">
    <property type="entry name" value="Dicarboxylate MFS transporter"/>
    <property type="match status" value="1"/>
</dbReference>
<dbReference type="PROSITE" id="PS50850">
    <property type="entry name" value="MFS"/>
    <property type="match status" value="1"/>
</dbReference>
<dbReference type="PANTHER" id="PTHR43528:SF7">
    <property type="entry name" value="MFS TRANSPORTER"/>
    <property type="match status" value="1"/>
</dbReference>
<dbReference type="OrthoDB" id="6766492at2"/>
<feature type="transmembrane region" description="Helical" evidence="9">
    <location>
        <begin position="152"/>
        <end position="176"/>
    </location>
</feature>
<feature type="transmembrane region" description="Helical" evidence="9">
    <location>
        <begin position="403"/>
        <end position="423"/>
    </location>
</feature>
<feature type="transmembrane region" description="Helical" evidence="9">
    <location>
        <begin position="88"/>
        <end position="106"/>
    </location>
</feature>
<evidence type="ECO:0000313" key="12">
    <source>
        <dbReference type="Proteomes" id="UP000257045"/>
    </source>
</evidence>
<dbReference type="InterPro" id="IPR051084">
    <property type="entry name" value="H+-coupled_symporters"/>
</dbReference>
<accession>A0A3D8J0E9</accession>
<keyword evidence="4" id="KW-1003">Cell membrane</keyword>
<evidence type="ECO:0000256" key="4">
    <source>
        <dbReference type="ARBA" id="ARBA00022475"/>
    </source>
</evidence>
<keyword evidence="8 9" id="KW-0472">Membrane</keyword>
<feature type="transmembrane region" description="Helical" evidence="9">
    <location>
        <begin position="112"/>
        <end position="131"/>
    </location>
</feature>
<evidence type="ECO:0000256" key="5">
    <source>
        <dbReference type="ARBA" id="ARBA00022692"/>
    </source>
</evidence>
<evidence type="ECO:0000256" key="2">
    <source>
        <dbReference type="ARBA" id="ARBA00008240"/>
    </source>
</evidence>
<dbReference type="Pfam" id="PF07690">
    <property type="entry name" value="MFS_1"/>
    <property type="match status" value="1"/>
</dbReference>
<dbReference type="Gene3D" id="1.20.1250.20">
    <property type="entry name" value="MFS general substrate transporter like domains"/>
    <property type="match status" value="2"/>
</dbReference>
<evidence type="ECO:0000313" key="11">
    <source>
        <dbReference type="EMBL" id="RDU70968.1"/>
    </source>
</evidence>
<evidence type="ECO:0000256" key="9">
    <source>
        <dbReference type="SAM" id="Phobius"/>
    </source>
</evidence>
<dbReference type="PROSITE" id="PS00217">
    <property type="entry name" value="SUGAR_TRANSPORT_2"/>
    <property type="match status" value="1"/>
</dbReference>
<reference evidence="11 12" key="1">
    <citation type="submission" date="2018-04" db="EMBL/GenBank/DDBJ databases">
        <title>Novel Campyloabacter and Helicobacter Species and Strains.</title>
        <authorList>
            <person name="Mannion A.J."/>
            <person name="Shen Z."/>
            <person name="Fox J.G."/>
        </authorList>
    </citation>
    <scope>NUCLEOTIDE SEQUENCE [LARGE SCALE GENOMIC DNA]</scope>
    <source>
        <strain evidence="11 12">MIT 04-9366</strain>
    </source>
</reference>
<feature type="transmembrane region" description="Helical" evidence="9">
    <location>
        <begin position="242"/>
        <end position="267"/>
    </location>
</feature>
<sequence>MHTSRKTLDRQEFKTLGLSSLGGALEFYDFIIFVFFTQYISMHFFPQELSTFWRDLNTYGTFAAGYLARPIGGIVMGHFGDKLGRKNMFMLSILLMVVPTFSLSLIPTFETIGYLAPLFLLLVRVFQGIAIGGELPGAWVFVREHSPQKHKALYLGVLTASVVGGILLGNLVALILNLSLSAEEMKEWGWRIPFFIGGVFGIISIYLRKFLSETPVFQQMKQDRALEKFPLKEVLKTSKQGVILSMFSTWVLAGCIVVLVLFMPNFMQKVLSFSDIQKSLVQMGGILSLVFGCVLAGACADRFGISRSYKVFAVVLGSLSLVFFYNLYGARSEVGAIITYILSCFGVAIMIFTPVVMCEVFEARFRFSGISFAYNIGYAIVGGFTPQLALTLHTLSLSGKYPYALYGYILLLCFVAYGVACVYKKMWEK</sequence>
<keyword evidence="6" id="KW-0769">Symport</keyword>
<keyword evidence="7 9" id="KW-1133">Transmembrane helix</keyword>
<dbReference type="GO" id="GO:0015293">
    <property type="term" value="F:symporter activity"/>
    <property type="evidence" value="ECO:0007669"/>
    <property type="project" value="UniProtKB-KW"/>
</dbReference>
<feature type="transmembrane region" description="Helical" evidence="9">
    <location>
        <begin position="188"/>
        <end position="207"/>
    </location>
</feature>
<feature type="domain" description="Major facilitator superfamily (MFS) profile" evidence="10">
    <location>
        <begin position="15"/>
        <end position="425"/>
    </location>
</feature>
<dbReference type="Proteomes" id="UP000257045">
    <property type="component" value="Unassembled WGS sequence"/>
</dbReference>
<dbReference type="PANTHER" id="PTHR43528">
    <property type="entry name" value="ALPHA-KETOGLUTARATE PERMEASE"/>
    <property type="match status" value="1"/>
</dbReference>
<comment type="caution">
    <text evidence="11">The sequence shown here is derived from an EMBL/GenBank/DDBJ whole genome shotgun (WGS) entry which is preliminary data.</text>
</comment>
<feature type="transmembrane region" description="Helical" evidence="9">
    <location>
        <begin position="59"/>
        <end position="76"/>
    </location>
</feature>
<evidence type="ECO:0000256" key="6">
    <source>
        <dbReference type="ARBA" id="ARBA00022847"/>
    </source>
</evidence>
<dbReference type="InterPro" id="IPR005829">
    <property type="entry name" value="Sugar_transporter_CS"/>
</dbReference>
<dbReference type="SUPFAM" id="SSF103473">
    <property type="entry name" value="MFS general substrate transporter"/>
    <property type="match status" value="1"/>
</dbReference>
<feature type="transmembrane region" description="Helical" evidence="9">
    <location>
        <begin position="279"/>
        <end position="299"/>
    </location>
</feature>